<feature type="region of interest" description="Disordered" evidence="6">
    <location>
        <begin position="1"/>
        <end position="93"/>
    </location>
</feature>
<dbReference type="Pfam" id="PF13637">
    <property type="entry name" value="Ank_4"/>
    <property type="match status" value="1"/>
</dbReference>
<sequence length="366" mass="42144">MSTSSDSSVNYEDKFPHPFSADDKEYEEYLQRPIDPPPIAEEWRGRGGGHQRGRDHRSHAYRPYRGRDSGRNWSNDNRYNQQWQDRGWGHSRQQYQQQGHVPPAVQAPPVQFCVARLCQLHIQHYLICQPGASVFVNNRKQRSSASHRELLCHGNQFWNSVTKAVWSSGIRKSDPKIKDCYLLMKKLQQADGTEDRNTFHRHQNLRKESIRRHTLSFFLQENKTSIPAKFSKNGLLLAVVPGVMGIACWSPELDAFGNSWKGVHFCQELVSAFQLHSFDIRTPFRQVVTYRQWKAESEGYQIMNVMLAAYRGDVCSLRRYLLSGVDVNSVDYDSRSALHVAASEGHLEVIKFLIENAGADHMAIDR</sequence>
<dbReference type="SMART" id="SM00248">
    <property type="entry name" value="ANK"/>
    <property type="match status" value="1"/>
</dbReference>
<dbReference type="Gene3D" id="3.40.710.10">
    <property type="entry name" value="DD-peptidase/beta-lactamase superfamily"/>
    <property type="match status" value="1"/>
</dbReference>
<evidence type="ECO:0000256" key="3">
    <source>
        <dbReference type="ARBA" id="ARBA00022801"/>
    </source>
</evidence>
<dbReference type="Pfam" id="PF04960">
    <property type="entry name" value="Glutaminase"/>
    <property type="match status" value="1"/>
</dbReference>
<dbReference type="PANTHER" id="PTHR12544:SF26">
    <property type="entry name" value="GLUTAMINASE"/>
    <property type="match status" value="1"/>
</dbReference>
<comment type="similarity">
    <text evidence="1">Belongs to the glutaminase family.</text>
</comment>
<dbReference type="EMBL" id="JAAWVQ010016651">
    <property type="protein sequence ID" value="MBN3272122.1"/>
    <property type="molecule type" value="Genomic_DNA"/>
</dbReference>
<evidence type="ECO:0000256" key="1">
    <source>
        <dbReference type="ARBA" id="ARBA00011076"/>
    </source>
</evidence>
<proteinExistence type="inferred from homology"/>
<feature type="compositionally biased region" description="Polar residues" evidence="6">
    <location>
        <begin position="71"/>
        <end position="84"/>
    </location>
</feature>
<feature type="non-terminal residue" evidence="7">
    <location>
        <position position="1"/>
    </location>
</feature>
<dbReference type="Gene3D" id="1.25.40.20">
    <property type="entry name" value="Ankyrin repeat-containing domain"/>
    <property type="match status" value="1"/>
</dbReference>
<keyword evidence="8" id="KW-1185">Reference proteome</keyword>
<protein>
    <recommendedName>
        <fullName evidence="2">glutaminase</fullName>
        <ecNumber evidence="2">3.5.1.2</ecNumber>
    </recommendedName>
</protein>
<dbReference type="Pfam" id="PF15320">
    <property type="entry name" value="RAM"/>
    <property type="match status" value="1"/>
</dbReference>
<comment type="caution">
    <text evidence="7">The sequence shown here is derived from an EMBL/GenBank/DDBJ whole genome shotgun (WGS) entry which is preliminary data.</text>
</comment>
<name>A0ABS2XDS5_POLSP</name>
<keyword evidence="5" id="KW-0040">ANK repeat</keyword>
<reference evidence="7" key="1">
    <citation type="journal article" date="2021" name="Cell">
        <title>Tracing the genetic footprints of vertebrate landing in non-teleost ray-finned fishes.</title>
        <authorList>
            <person name="Bi X."/>
            <person name="Wang K."/>
            <person name="Yang L."/>
            <person name="Pan H."/>
            <person name="Jiang H."/>
            <person name="Wei Q."/>
            <person name="Fang M."/>
            <person name="Yu H."/>
            <person name="Zhu C."/>
            <person name="Cai Y."/>
            <person name="He Y."/>
            <person name="Gan X."/>
            <person name="Zeng H."/>
            <person name="Yu D."/>
            <person name="Zhu Y."/>
            <person name="Jiang H."/>
            <person name="Qiu Q."/>
            <person name="Yang H."/>
            <person name="Zhang Y.E."/>
            <person name="Wang W."/>
            <person name="Zhu M."/>
            <person name="He S."/>
            <person name="Zhang G."/>
        </authorList>
    </citation>
    <scope>NUCLEOTIDE SEQUENCE</scope>
    <source>
        <strain evidence="7">Pddl_001</strain>
    </source>
</reference>
<feature type="non-terminal residue" evidence="7">
    <location>
        <position position="366"/>
    </location>
</feature>
<dbReference type="SUPFAM" id="SSF48403">
    <property type="entry name" value="Ankyrin repeat"/>
    <property type="match status" value="1"/>
</dbReference>
<evidence type="ECO:0000313" key="8">
    <source>
        <dbReference type="Proteomes" id="UP001166093"/>
    </source>
</evidence>
<dbReference type="PANTHER" id="PTHR12544">
    <property type="entry name" value="GLUTAMINASE"/>
    <property type="match status" value="1"/>
</dbReference>
<feature type="repeat" description="ANK" evidence="5">
    <location>
        <begin position="333"/>
        <end position="356"/>
    </location>
</feature>
<dbReference type="EC" id="3.5.1.2" evidence="2"/>
<dbReference type="InterPro" id="IPR015868">
    <property type="entry name" value="Glutaminase"/>
</dbReference>
<dbReference type="InterPro" id="IPR036770">
    <property type="entry name" value="Ankyrin_rpt-contain_sf"/>
</dbReference>
<dbReference type="SUPFAM" id="SSF56601">
    <property type="entry name" value="beta-lactamase/transpeptidase-like"/>
    <property type="match status" value="1"/>
</dbReference>
<feature type="compositionally biased region" description="Basic residues" evidence="6">
    <location>
        <begin position="47"/>
        <end position="64"/>
    </location>
</feature>
<evidence type="ECO:0000256" key="2">
    <source>
        <dbReference type="ARBA" id="ARBA00012918"/>
    </source>
</evidence>
<comment type="catalytic activity">
    <reaction evidence="4">
        <text>L-glutamine + H2O = L-glutamate + NH4(+)</text>
        <dbReference type="Rhea" id="RHEA:15889"/>
        <dbReference type="ChEBI" id="CHEBI:15377"/>
        <dbReference type="ChEBI" id="CHEBI:28938"/>
        <dbReference type="ChEBI" id="CHEBI:29985"/>
        <dbReference type="ChEBI" id="CHEBI:58359"/>
        <dbReference type="EC" id="3.5.1.2"/>
    </reaction>
</comment>
<organism evidence="7 8">
    <name type="scientific">Polyodon spathula</name>
    <name type="common">North American paddlefish</name>
    <name type="synonym">Squalus spathula</name>
    <dbReference type="NCBI Taxonomy" id="7913"/>
    <lineage>
        <taxon>Eukaryota</taxon>
        <taxon>Metazoa</taxon>
        <taxon>Chordata</taxon>
        <taxon>Craniata</taxon>
        <taxon>Vertebrata</taxon>
        <taxon>Euteleostomi</taxon>
        <taxon>Actinopterygii</taxon>
        <taxon>Chondrostei</taxon>
        <taxon>Acipenseriformes</taxon>
        <taxon>Polyodontidae</taxon>
        <taxon>Polyodon</taxon>
    </lineage>
</organism>
<evidence type="ECO:0000256" key="4">
    <source>
        <dbReference type="ARBA" id="ARBA00049534"/>
    </source>
</evidence>
<dbReference type="InterPro" id="IPR028271">
    <property type="entry name" value="RAMAC"/>
</dbReference>
<feature type="compositionally biased region" description="Basic and acidic residues" evidence="6">
    <location>
        <begin position="11"/>
        <end position="30"/>
    </location>
</feature>
<gene>
    <name evidence="7" type="primary">Gls2_1</name>
    <name evidence="7" type="ORF">GTO93_0012335</name>
</gene>
<dbReference type="PROSITE" id="PS50297">
    <property type="entry name" value="ANK_REP_REGION"/>
    <property type="match status" value="1"/>
</dbReference>
<evidence type="ECO:0000256" key="6">
    <source>
        <dbReference type="SAM" id="MobiDB-lite"/>
    </source>
</evidence>
<dbReference type="Proteomes" id="UP001166093">
    <property type="component" value="Unassembled WGS sequence"/>
</dbReference>
<dbReference type="InterPro" id="IPR012338">
    <property type="entry name" value="Beta-lactam/transpept-like"/>
</dbReference>
<dbReference type="PROSITE" id="PS50088">
    <property type="entry name" value="ANK_REPEAT"/>
    <property type="match status" value="1"/>
</dbReference>
<dbReference type="InterPro" id="IPR002110">
    <property type="entry name" value="Ankyrin_rpt"/>
</dbReference>
<accession>A0ABS2XDS5</accession>
<keyword evidence="3" id="KW-0378">Hydrolase</keyword>
<feature type="compositionally biased region" description="Polar residues" evidence="6">
    <location>
        <begin position="1"/>
        <end position="10"/>
    </location>
</feature>
<evidence type="ECO:0000256" key="5">
    <source>
        <dbReference type="PROSITE-ProRule" id="PRU00023"/>
    </source>
</evidence>
<evidence type="ECO:0000313" key="7">
    <source>
        <dbReference type="EMBL" id="MBN3272122.1"/>
    </source>
</evidence>